<gene>
    <name evidence="1" type="primary">paiB</name>
    <name evidence="1" type="ordered locus">TMO_3013</name>
</gene>
<reference evidence="1 2" key="1">
    <citation type="journal article" date="2012" name="J. Am. Chem. Soc.">
        <title>Bacterial biosynthesis and maturation of the didemnin anti-cancer agents.</title>
        <authorList>
            <person name="Xu Y."/>
            <person name="Kersten R.D."/>
            <person name="Nam S.J."/>
            <person name="Lu L."/>
            <person name="Al-Suwailem A.M."/>
            <person name="Zheng H."/>
            <person name="Fenical W."/>
            <person name="Dorrestein P.C."/>
            <person name="Moore B.S."/>
            <person name="Qian P.Y."/>
        </authorList>
    </citation>
    <scope>NUCLEOTIDE SEQUENCE [LARGE SCALE GENOMIC DNA]</scope>
    <source>
        <strain evidence="1 2">KA081020-065</strain>
    </source>
</reference>
<dbReference type="PANTHER" id="PTHR35802:SF1">
    <property type="entry name" value="PROTEASE SYNTHASE AND SPORULATION PROTEIN PAI 2"/>
    <property type="match status" value="1"/>
</dbReference>
<keyword evidence="1" id="KW-0378">Hydrolase</keyword>
<dbReference type="PATRIC" id="fig|1110502.3.peg.3089"/>
<keyword evidence="2" id="KW-1185">Reference proteome</keyword>
<dbReference type="GO" id="GO:0006508">
    <property type="term" value="P:proteolysis"/>
    <property type="evidence" value="ECO:0007669"/>
    <property type="project" value="UniProtKB-KW"/>
</dbReference>
<dbReference type="SUPFAM" id="SSF50475">
    <property type="entry name" value="FMN-binding split barrel"/>
    <property type="match status" value="1"/>
</dbReference>
<dbReference type="Gene3D" id="2.30.110.10">
    <property type="entry name" value="Electron Transport, Fmn-binding Protein, Chain A"/>
    <property type="match status" value="1"/>
</dbReference>
<keyword evidence="1" id="KW-0645">Protease</keyword>
<dbReference type="HOGENOM" id="CLU_065853_3_0_5"/>
<sequence length="222" mass="24522">MEIMHILRPPFRMEDDAALDFAARRGFGLAVAADGGDPLGSHIPFIIRRDPDQTVVQFHLTAGNPLVAQAAAGARFLIAVAGPDAYVSNDWYVSEDQVSTWLYEAVHLSGRARLQPVDDNRGHGDALLAVAEARLPKPAWSLETMEPQKRQAMLDGIRVVEVIVDRIEGQSKLNQHKTDADHVAVANRLAWAGTTPAQELARRMRELRPDLVYDFPDADDMP</sequence>
<dbReference type="KEGG" id="tmo:TMO_3013"/>
<evidence type="ECO:0000313" key="2">
    <source>
        <dbReference type="Proteomes" id="UP000005258"/>
    </source>
</evidence>
<dbReference type="eggNOG" id="COG2808">
    <property type="taxonomic scope" value="Bacteria"/>
</dbReference>
<dbReference type="InterPro" id="IPR007396">
    <property type="entry name" value="TR_PAI2-type"/>
</dbReference>
<dbReference type="Pfam" id="PF04299">
    <property type="entry name" value="FMN_bind_2"/>
    <property type="match status" value="1"/>
</dbReference>
<evidence type="ECO:0000313" key="1">
    <source>
        <dbReference type="EMBL" id="AFK54851.1"/>
    </source>
</evidence>
<dbReference type="EMBL" id="CP003236">
    <property type="protein sequence ID" value="AFK54851.1"/>
    <property type="molecule type" value="Genomic_DNA"/>
</dbReference>
<dbReference type="PANTHER" id="PTHR35802">
    <property type="entry name" value="PROTEASE SYNTHASE AND SPORULATION PROTEIN PAI 2"/>
    <property type="match status" value="1"/>
</dbReference>
<organism evidence="1 2">
    <name type="scientific">Tistrella mobilis (strain KA081020-065)</name>
    <dbReference type="NCBI Taxonomy" id="1110502"/>
    <lineage>
        <taxon>Bacteria</taxon>
        <taxon>Pseudomonadati</taxon>
        <taxon>Pseudomonadota</taxon>
        <taxon>Alphaproteobacteria</taxon>
        <taxon>Geminicoccales</taxon>
        <taxon>Geminicoccaceae</taxon>
        <taxon>Tistrella</taxon>
    </lineage>
</organism>
<accession>I3TQ13</accession>
<dbReference type="PIRSF" id="PIRSF010372">
    <property type="entry name" value="PaiB"/>
    <property type="match status" value="1"/>
</dbReference>
<protein>
    <submittedName>
        <fullName evidence="1">Protease synthase and sporulation protein PAI</fullName>
    </submittedName>
</protein>
<dbReference type="GO" id="GO:0008233">
    <property type="term" value="F:peptidase activity"/>
    <property type="evidence" value="ECO:0007669"/>
    <property type="project" value="UniProtKB-KW"/>
</dbReference>
<name>I3TQ13_TISMK</name>
<dbReference type="InterPro" id="IPR012349">
    <property type="entry name" value="Split_barrel_FMN-bd"/>
</dbReference>
<dbReference type="AlphaFoldDB" id="I3TQ13"/>
<proteinExistence type="predicted"/>
<dbReference type="Proteomes" id="UP000005258">
    <property type="component" value="Chromosome"/>
</dbReference>